<proteinExistence type="predicted"/>
<dbReference type="InterPro" id="IPR001173">
    <property type="entry name" value="Glyco_trans_2-like"/>
</dbReference>
<accession>A0A1F4ZRI7</accession>
<dbReference type="EMBL" id="MEXR01000052">
    <property type="protein sequence ID" value="OGD08728.1"/>
    <property type="molecule type" value="Genomic_DNA"/>
</dbReference>
<reference evidence="2 3" key="1">
    <citation type="journal article" date="2016" name="Nat. Commun.">
        <title>Thousands of microbial genomes shed light on interconnected biogeochemical processes in an aquifer system.</title>
        <authorList>
            <person name="Anantharaman K."/>
            <person name="Brown C.T."/>
            <person name="Hug L.A."/>
            <person name="Sharon I."/>
            <person name="Castelle C.J."/>
            <person name="Probst A.J."/>
            <person name="Thomas B.C."/>
            <person name="Singh A."/>
            <person name="Wilkins M.J."/>
            <person name="Karaoz U."/>
            <person name="Brodie E.L."/>
            <person name="Williams K.H."/>
            <person name="Hubbard S.S."/>
            <person name="Banfield J.F."/>
        </authorList>
    </citation>
    <scope>NUCLEOTIDE SEQUENCE [LARGE SCALE GENOMIC DNA]</scope>
</reference>
<sequence length="268" mass="30372">MKPSVSVIIVTWNAEDIIKDCLQSVFATKYPNLEIIIVDNNSQDHTLSKVKKMQKKLFKLITNGQNLGFPKAINQGLRVATGDYLLLLNADASLPADFFQKAEAFFADYPEAAVMGPKLADPDGTPQGSVFPEPSVEATFREFWLGQKNLTAKYSPSPENKRPVSVNAISGACMFFPRRTLEKIGLFTESVFMYYEDLDYCRRIRRSGWNIYFNPQITVTHIHGHASKQTSGRALGYLQQSSLWYNGPLKHYLMWLISWTGQKLFRTA</sequence>
<dbReference type="SUPFAM" id="SSF53448">
    <property type="entry name" value="Nucleotide-diphospho-sugar transferases"/>
    <property type="match status" value="1"/>
</dbReference>
<dbReference type="InterPro" id="IPR029044">
    <property type="entry name" value="Nucleotide-diphossugar_trans"/>
</dbReference>
<comment type="caution">
    <text evidence="2">The sequence shown here is derived from an EMBL/GenBank/DDBJ whole genome shotgun (WGS) entry which is preliminary data.</text>
</comment>
<dbReference type="Proteomes" id="UP000176424">
    <property type="component" value="Unassembled WGS sequence"/>
</dbReference>
<dbReference type="Pfam" id="PF00535">
    <property type="entry name" value="Glycos_transf_2"/>
    <property type="match status" value="1"/>
</dbReference>
<dbReference type="CDD" id="cd04186">
    <property type="entry name" value="GT_2_like_c"/>
    <property type="match status" value="1"/>
</dbReference>
<dbReference type="Gene3D" id="3.90.550.10">
    <property type="entry name" value="Spore Coat Polysaccharide Biosynthesis Protein SpsA, Chain A"/>
    <property type="match status" value="1"/>
</dbReference>
<dbReference type="PANTHER" id="PTHR43179">
    <property type="entry name" value="RHAMNOSYLTRANSFERASE WBBL"/>
    <property type="match status" value="1"/>
</dbReference>
<name>A0A1F4ZRI7_9BACT</name>
<dbReference type="AlphaFoldDB" id="A0A1F4ZRI7"/>
<evidence type="ECO:0000313" key="3">
    <source>
        <dbReference type="Proteomes" id="UP000176424"/>
    </source>
</evidence>
<dbReference type="STRING" id="1797263.A2397_04175"/>
<dbReference type="PANTHER" id="PTHR43179:SF7">
    <property type="entry name" value="RHAMNOSYLTRANSFERASE WBBL"/>
    <property type="match status" value="1"/>
</dbReference>
<evidence type="ECO:0000313" key="2">
    <source>
        <dbReference type="EMBL" id="OGD08728.1"/>
    </source>
</evidence>
<organism evidence="2 3">
    <name type="scientific">Candidatus Amesbacteria bacterium RIFOXYB1_FULL_44_23</name>
    <dbReference type="NCBI Taxonomy" id="1797263"/>
    <lineage>
        <taxon>Bacteria</taxon>
        <taxon>Candidatus Amesiibacteriota</taxon>
    </lineage>
</organism>
<gene>
    <name evidence="2" type="ORF">A2397_04175</name>
</gene>
<feature type="domain" description="Glycosyltransferase 2-like" evidence="1">
    <location>
        <begin position="6"/>
        <end position="149"/>
    </location>
</feature>
<protein>
    <recommendedName>
        <fullName evidence="1">Glycosyltransferase 2-like domain-containing protein</fullName>
    </recommendedName>
</protein>
<evidence type="ECO:0000259" key="1">
    <source>
        <dbReference type="Pfam" id="PF00535"/>
    </source>
</evidence>